<dbReference type="PROSITE" id="PS50048">
    <property type="entry name" value="ZN2_CY6_FUNGAL_2"/>
    <property type="match status" value="1"/>
</dbReference>
<accession>A0A9P5H2P4</accession>
<dbReference type="PANTHER" id="PTHR47784:SF4">
    <property type="entry name" value="ZN(II)2CYS6 TRANSCRIPTION FACTOR (EUROFUNG)"/>
    <property type="match status" value="1"/>
</dbReference>
<dbReference type="InterPro" id="IPR036864">
    <property type="entry name" value="Zn2-C6_fun-type_DNA-bd_sf"/>
</dbReference>
<reference evidence="4" key="1">
    <citation type="submission" date="2020-03" db="EMBL/GenBank/DDBJ databases">
        <title>Draft Genome Sequence of Cylindrodendrum hubeiense.</title>
        <authorList>
            <person name="Buettner E."/>
            <person name="Kellner H."/>
        </authorList>
    </citation>
    <scope>NUCLEOTIDE SEQUENCE</scope>
    <source>
        <strain evidence="4">IHI 201604</strain>
    </source>
</reference>
<dbReference type="CDD" id="cd00067">
    <property type="entry name" value="GAL4"/>
    <property type="match status" value="1"/>
</dbReference>
<gene>
    <name evidence="4" type="ORF">G7Z17_g7634</name>
</gene>
<dbReference type="InterPro" id="IPR001138">
    <property type="entry name" value="Zn2Cys6_DnaBD"/>
</dbReference>
<dbReference type="GO" id="GO:0001228">
    <property type="term" value="F:DNA-binding transcription activator activity, RNA polymerase II-specific"/>
    <property type="evidence" value="ECO:0007669"/>
    <property type="project" value="TreeGrafter"/>
</dbReference>
<proteinExistence type="predicted"/>
<dbReference type="InterPro" id="IPR053157">
    <property type="entry name" value="Sterol_Uptake_Regulator"/>
</dbReference>
<keyword evidence="1" id="KW-0539">Nucleus</keyword>
<evidence type="ECO:0000259" key="3">
    <source>
        <dbReference type="PROSITE" id="PS50048"/>
    </source>
</evidence>
<dbReference type="PROSITE" id="PS00463">
    <property type="entry name" value="ZN2_CY6_FUNGAL_1"/>
    <property type="match status" value="1"/>
</dbReference>
<dbReference type="SMART" id="SM00066">
    <property type="entry name" value="GAL4"/>
    <property type="match status" value="1"/>
</dbReference>
<dbReference type="GO" id="GO:0008270">
    <property type="term" value="F:zinc ion binding"/>
    <property type="evidence" value="ECO:0007669"/>
    <property type="project" value="InterPro"/>
</dbReference>
<evidence type="ECO:0000313" key="4">
    <source>
        <dbReference type="EMBL" id="KAF7547592.1"/>
    </source>
</evidence>
<feature type="compositionally biased region" description="Basic residues" evidence="2">
    <location>
        <begin position="23"/>
        <end position="33"/>
    </location>
</feature>
<protein>
    <recommendedName>
        <fullName evidence="3">Zn(2)-C6 fungal-type domain-containing protein</fullName>
    </recommendedName>
</protein>
<evidence type="ECO:0000256" key="2">
    <source>
        <dbReference type="SAM" id="MobiDB-lite"/>
    </source>
</evidence>
<dbReference type="EMBL" id="JAANBB010000174">
    <property type="protein sequence ID" value="KAF7547592.1"/>
    <property type="molecule type" value="Genomic_DNA"/>
</dbReference>
<comment type="caution">
    <text evidence="4">The sequence shown here is derived from an EMBL/GenBank/DDBJ whole genome shotgun (WGS) entry which is preliminary data.</text>
</comment>
<dbReference type="PANTHER" id="PTHR47784">
    <property type="entry name" value="STEROL UPTAKE CONTROL PROTEIN 2"/>
    <property type="match status" value="1"/>
</dbReference>
<dbReference type="SUPFAM" id="SSF57701">
    <property type="entry name" value="Zn2/Cys6 DNA-binding domain"/>
    <property type="match status" value="1"/>
</dbReference>
<dbReference type="AlphaFoldDB" id="A0A9P5H2P4"/>
<sequence length="461" mass="50419">MPPRHSSSEGKSSGGAGSSAAAKLRRAHRKSRKGCLECKRRHIKCDESRPSCNNCLVSERACSFPPSVGAATDASAPAQTRQAPLPVRTVAGAESLDSSALSLAGSSSGSGGVHLNPHPPEGPWVALSKILEHAKPPTLPPIRFIGQSPSSPSTTDSLPPPIFSPKHLILLHHAETGTLFSQEMLHPIIEIAITWAVEAPYVLDQLLALSADHYALSSPPERAEDYRCTAKELQTRGLTCFNRETQDQATVDSSKTHLPRFIFSSLLSMHMLYETLAHYRASYHVFIERFLNCIHLHQGVNTVVRSGLINFNGSTALHPFLYQFKLAGDKVTEGGAECDELKKVIDSSDLSPATVAACKSAADSLQWAFNMQANLPKENNTHAATAFPTLLTPAFIDVLRKHRPEAVLVLAYYGVLLHRYRRSWVIGDAGQFLVHLIANHLGSFWQEPMRWPLQAIRDEEG</sequence>
<keyword evidence="5" id="KW-1185">Reference proteome</keyword>
<dbReference type="Proteomes" id="UP000722485">
    <property type="component" value="Unassembled WGS sequence"/>
</dbReference>
<feature type="domain" description="Zn(2)-C6 fungal-type" evidence="3">
    <location>
        <begin position="34"/>
        <end position="64"/>
    </location>
</feature>
<dbReference type="Gene3D" id="4.10.240.10">
    <property type="entry name" value="Zn(2)-C6 fungal-type DNA-binding domain"/>
    <property type="match status" value="1"/>
</dbReference>
<name>A0A9P5H2P4_9HYPO</name>
<dbReference type="OrthoDB" id="4937900at2759"/>
<feature type="region of interest" description="Disordered" evidence="2">
    <location>
        <begin position="1"/>
        <end position="34"/>
    </location>
</feature>
<organism evidence="4 5">
    <name type="scientific">Cylindrodendrum hubeiense</name>
    <dbReference type="NCBI Taxonomy" id="595255"/>
    <lineage>
        <taxon>Eukaryota</taxon>
        <taxon>Fungi</taxon>
        <taxon>Dikarya</taxon>
        <taxon>Ascomycota</taxon>
        <taxon>Pezizomycotina</taxon>
        <taxon>Sordariomycetes</taxon>
        <taxon>Hypocreomycetidae</taxon>
        <taxon>Hypocreales</taxon>
        <taxon>Nectriaceae</taxon>
        <taxon>Cylindrodendrum</taxon>
    </lineage>
</organism>
<dbReference type="Pfam" id="PF00172">
    <property type="entry name" value="Zn_clus"/>
    <property type="match status" value="1"/>
</dbReference>
<evidence type="ECO:0000256" key="1">
    <source>
        <dbReference type="ARBA" id="ARBA00023242"/>
    </source>
</evidence>
<evidence type="ECO:0000313" key="5">
    <source>
        <dbReference type="Proteomes" id="UP000722485"/>
    </source>
</evidence>